<dbReference type="Proteomes" id="UP000831796">
    <property type="component" value="Chromosome"/>
</dbReference>
<reference evidence="1" key="1">
    <citation type="submission" date="2022-04" db="EMBL/GenBank/DDBJ databases">
        <title>Hymenobacter sp. isolated from the air.</title>
        <authorList>
            <person name="Won M."/>
            <person name="Lee C.-M."/>
            <person name="Woen H.-Y."/>
            <person name="Kwon S.-W."/>
        </authorList>
    </citation>
    <scope>NUCLEOTIDE SEQUENCE</scope>
    <source>
        <strain evidence="1">5116S-3</strain>
    </source>
</reference>
<protein>
    <recommendedName>
        <fullName evidence="3">TonB-dependent receptor</fullName>
    </recommendedName>
</protein>
<sequence>MHKRTLVNREGTFGTDNIDAATYYSTLANNVSKDFVQDADFIKLRQVTLGYSFPNGLFNNHIQRLTVSLVARNLAFLKRNTDNIDPEGNYNAFAQGLELGGCLRSARSA</sequence>
<organism evidence="1 2">
    <name type="scientific">Hymenobacter cellulosilyticus</name>
    <dbReference type="NCBI Taxonomy" id="2932248"/>
    <lineage>
        <taxon>Bacteria</taxon>
        <taxon>Pseudomonadati</taxon>
        <taxon>Bacteroidota</taxon>
        <taxon>Cytophagia</taxon>
        <taxon>Cytophagales</taxon>
        <taxon>Hymenobacteraceae</taxon>
        <taxon>Hymenobacter</taxon>
    </lineage>
</organism>
<dbReference type="KEGG" id="hcu:MUN79_20720"/>
<gene>
    <name evidence="1" type="ORF">MUN79_20720</name>
</gene>
<dbReference type="EMBL" id="CP095046">
    <property type="protein sequence ID" value="UOQ71072.1"/>
    <property type="molecule type" value="Genomic_DNA"/>
</dbReference>
<dbReference type="AlphaFoldDB" id="A0A8T9Q2B4"/>
<evidence type="ECO:0000313" key="1">
    <source>
        <dbReference type="EMBL" id="UOQ71072.1"/>
    </source>
</evidence>
<dbReference type="RefSeq" id="WP_244674484.1">
    <property type="nucleotide sequence ID" value="NZ_CP095046.1"/>
</dbReference>
<accession>A0A8T9Q2B4</accession>
<proteinExistence type="predicted"/>
<evidence type="ECO:0008006" key="3">
    <source>
        <dbReference type="Google" id="ProtNLM"/>
    </source>
</evidence>
<name>A0A8T9Q2B4_9BACT</name>
<keyword evidence="2" id="KW-1185">Reference proteome</keyword>
<evidence type="ECO:0000313" key="2">
    <source>
        <dbReference type="Proteomes" id="UP000831796"/>
    </source>
</evidence>